<dbReference type="EMBL" id="CM042012">
    <property type="protein sequence ID" value="KAI3749185.1"/>
    <property type="molecule type" value="Genomic_DNA"/>
</dbReference>
<organism evidence="1 2">
    <name type="scientific">Cichorium intybus</name>
    <name type="common">Chicory</name>
    <dbReference type="NCBI Taxonomy" id="13427"/>
    <lineage>
        <taxon>Eukaryota</taxon>
        <taxon>Viridiplantae</taxon>
        <taxon>Streptophyta</taxon>
        <taxon>Embryophyta</taxon>
        <taxon>Tracheophyta</taxon>
        <taxon>Spermatophyta</taxon>
        <taxon>Magnoliopsida</taxon>
        <taxon>eudicotyledons</taxon>
        <taxon>Gunneridae</taxon>
        <taxon>Pentapetalae</taxon>
        <taxon>asterids</taxon>
        <taxon>campanulids</taxon>
        <taxon>Asterales</taxon>
        <taxon>Asteraceae</taxon>
        <taxon>Cichorioideae</taxon>
        <taxon>Cichorieae</taxon>
        <taxon>Cichoriinae</taxon>
        <taxon>Cichorium</taxon>
    </lineage>
</organism>
<proteinExistence type="predicted"/>
<accession>A0ACB9DRY8</accession>
<dbReference type="Proteomes" id="UP001055811">
    <property type="component" value="Linkage Group LG04"/>
</dbReference>
<evidence type="ECO:0000313" key="1">
    <source>
        <dbReference type="EMBL" id="KAI3749185.1"/>
    </source>
</evidence>
<evidence type="ECO:0000313" key="2">
    <source>
        <dbReference type="Proteomes" id="UP001055811"/>
    </source>
</evidence>
<sequence length="301" mass="34341">MHAGESGEVHVVDLVIYCFISLSLPLNQLLSLMLPSSSYILPPSPSIFSHSTTLPSIDLPRINKIIMEDSNSVSKHNPDVQASKKRQVHCTRVKVAEKIVVTVKLEENEGKKRSENPSCDCWSWRKYGQKPIKGSPYPRGYYRCSTSKSCSAKKQVELCRTDASMLIITYTSTHNHPDPTLPKQPKTKIPHDSDTTPEPDQKNEEHKPIIIAVEDEDATTDNDNFHYIRTPEDETRLTVNLENTFFDEEPLSYPNLMTFSAPKTEENDFYDELEELPMSSSSFKIFMRSNFFEERVLVQPP</sequence>
<comment type="caution">
    <text evidence="1">The sequence shown here is derived from an EMBL/GenBank/DDBJ whole genome shotgun (WGS) entry which is preliminary data.</text>
</comment>
<keyword evidence="2" id="KW-1185">Reference proteome</keyword>
<name>A0ACB9DRY8_CICIN</name>
<gene>
    <name evidence="1" type="ORF">L2E82_19792</name>
</gene>
<reference evidence="1 2" key="2">
    <citation type="journal article" date="2022" name="Mol. Ecol. Resour.">
        <title>The genomes of chicory, endive, great burdock and yacon provide insights into Asteraceae paleo-polyploidization history and plant inulin production.</title>
        <authorList>
            <person name="Fan W."/>
            <person name="Wang S."/>
            <person name="Wang H."/>
            <person name="Wang A."/>
            <person name="Jiang F."/>
            <person name="Liu H."/>
            <person name="Zhao H."/>
            <person name="Xu D."/>
            <person name="Zhang Y."/>
        </authorList>
    </citation>
    <scope>NUCLEOTIDE SEQUENCE [LARGE SCALE GENOMIC DNA]</scope>
    <source>
        <strain evidence="2">cv. Punajuju</strain>
        <tissue evidence="1">Leaves</tissue>
    </source>
</reference>
<protein>
    <submittedName>
        <fullName evidence="1">Uncharacterized protein</fullName>
    </submittedName>
</protein>
<reference evidence="2" key="1">
    <citation type="journal article" date="2022" name="Mol. Ecol. Resour.">
        <title>The genomes of chicory, endive, great burdock and yacon provide insights into Asteraceae palaeo-polyploidization history and plant inulin production.</title>
        <authorList>
            <person name="Fan W."/>
            <person name="Wang S."/>
            <person name="Wang H."/>
            <person name="Wang A."/>
            <person name="Jiang F."/>
            <person name="Liu H."/>
            <person name="Zhao H."/>
            <person name="Xu D."/>
            <person name="Zhang Y."/>
        </authorList>
    </citation>
    <scope>NUCLEOTIDE SEQUENCE [LARGE SCALE GENOMIC DNA]</scope>
    <source>
        <strain evidence="2">cv. Punajuju</strain>
    </source>
</reference>